<feature type="region of interest" description="Disordered" evidence="1">
    <location>
        <begin position="1"/>
        <end position="21"/>
    </location>
</feature>
<feature type="domain" description="BEACH-type PH" evidence="2">
    <location>
        <begin position="45"/>
        <end position="164"/>
    </location>
</feature>
<dbReference type="PROSITE" id="PS51783">
    <property type="entry name" value="PH_BEACH"/>
    <property type="match status" value="1"/>
</dbReference>
<dbReference type="Gene3D" id="2.30.29.30">
    <property type="entry name" value="Pleckstrin-homology domain (PH domain)/Phosphotyrosine-binding domain (PTB)"/>
    <property type="match status" value="1"/>
</dbReference>
<dbReference type="Proteomes" id="UP000494256">
    <property type="component" value="Unassembled WGS sequence"/>
</dbReference>
<dbReference type="InterPro" id="IPR023362">
    <property type="entry name" value="PH-BEACH_dom"/>
</dbReference>
<proteinExistence type="predicted"/>
<reference evidence="3 4" key="1">
    <citation type="submission" date="2020-04" db="EMBL/GenBank/DDBJ databases">
        <authorList>
            <person name="Wallbank WR R."/>
            <person name="Pardo Diaz C."/>
            <person name="Kozak K."/>
            <person name="Martin S."/>
            <person name="Jiggins C."/>
            <person name="Moest M."/>
            <person name="Warren A I."/>
            <person name="Byers J.R.P. K."/>
            <person name="Montejo-Kovacevich G."/>
            <person name="Yen C E."/>
        </authorList>
    </citation>
    <scope>NUCLEOTIDE SEQUENCE [LARGE SCALE GENOMIC DNA]</scope>
</reference>
<dbReference type="EMBL" id="CADEBD010000226">
    <property type="protein sequence ID" value="CAB3225568.1"/>
    <property type="molecule type" value="Genomic_DNA"/>
</dbReference>
<comment type="caution">
    <text evidence="3">The sequence shown here is derived from an EMBL/GenBank/DDBJ whole genome shotgun (WGS) entry which is preliminary data.</text>
</comment>
<organism evidence="3 4">
    <name type="scientific">Arctia plantaginis</name>
    <name type="common">Wood tiger moth</name>
    <name type="synonym">Phalaena plantaginis</name>
    <dbReference type="NCBI Taxonomy" id="874455"/>
    <lineage>
        <taxon>Eukaryota</taxon>
        <taxon>Metazoa</taxon>
        <taxon>Ecdysozoa</taxon>
        <taxon>Arthropoda</taxon>
        <taxon>Hexapoda</taxon>
        <taxon>Insecta</taxon>
        <taxon>Pterygota</taxon>
        <taxon>Neoptera</taxon>
        <taxon>Endopterygota</taxon>
        <taxon>Lepidoptera</taxon>
        <taxon>Glossata</taxon>
        <taxon>Ditrysia</taxon>
        <taxon>Noctuoidea</taxon>
        <taxon>Erebidae</taxon>
        <taxon>Arctiinae</taxon>
        <taxon>Arctia</taxon>
    </lineage>
</organism>
<dbReference type="AlphaFoldDB" id="A0A8S0Z0A5"/>
<evidence type="ECO:0000313" key="4">
    <source>
        <dbReference type="Proteomes" id="UP000494256"/>
    </source>
</evidence>
<dbReference type="InterPro" id="IPR011993">
    <property type="entry name" value="PH-like_dom_sf"/>
</dbReference>
<feature type="compositionally biased region" description="Basic and acidic residues" evidence="1">
    <location>
        <begin position="88"/>
        <end position="111"/>
    </location>
</feature>
<dbReference type="OrthoDB" id="8939548at2759"/>
<name>A0A8S0Z0A5_ARCPL</name>
<accession>A0A8S0Z0A5</accession>
<evidence type="ECO:0000313" key="3">
    <source>
        <dbReference type="EMBL" id="CAB3225568.1"/>
    </source>
</evidence>
<evidence type="ECO:0000259" key="2">
    <source>
        <dbReference type="PROSITE" id="PS51783"/>
    </source>
</evidence>
<sequence>MATEELHSRIAAGGAGRGAQLPTPAAAELLDDAELLVDDREIDADLTGPVNISTKAKLVAPGLVAPGTVSLTSTELYFEVDEEDPEYKKIDPEKRMKPVDDRNGVSNHRTDILPNGFATSTDRRRGRGTTGLLKDNWQRYLASRRRLGITEPSQKSLQCYTYVL</sequence>
<gene>
    <name evidence="3" type="ORF">APLA_LOCUS2306</name>
</gene>
<feature type="region of interest" description="Disordered" evidence="1">
    <location>
        <begin position="88"/>
        <end position="130"/>
    </location>
</feature>
<protein>
    <recommendedName>
        <fullName evidence="2">BEACH-type PH domain-containing protein</fullName>
    </recommendedName>
</protein>
<evidence type="ECO:0000256" key="1">
    <source>
        <dbReference type="SAM" id="MobiDB-lite"/>
    </source>
</evidence>